<dbReference type="Proteomes" id="UP000887565">
    <property type="component" value="Unplaced"/>
</dbReference>
<evidence type="ECO:0000313" key="4">
    <source>
        <dbReference type="WBParaSite" id="nRc.2.0.1.t34823-RA"/>
    </source>
</evidence>
<reference evidence="4" key="1">
    <citation type="submission" date="2022-11" db="UniProtKB">
        <authorList>
            <consortium name="WormBaseParasite"/>
        </authorList>
    </citation>
    <scope>IDENTIFICATION</scope>
</reference>
<feature type="chain" id="PRO_5037481316" evidence="1">
    <location>
        <begin position="23"/>
        <end position="281"/>
    </location>
</feature>
<dbReference type="InterPro" id="IPR009003">
    <property type="entry name" value="Peptidase_S1_PA"/>
</dbReference>
<proteinExistence type="predicted"/>
<protein>
    <submittedName>
        <fullName evidence="4">Peptidase S1 domain-containing protein</fullName>
    </submittedName>
</protein>
<dbReference type="AlphaFoldDB" id="A0A915KA81"/>
<accession>A0A915KA81</accession>
<name>A0A915KA81_ROMCU</name>
<evidence type="ECO:0000256" key="1">
    <source>
        <dbReference type="SAM" id="SignalP"/>
    </source>
</evidence>
<feature type="domain" description="Peptidase S1" evidence="2">
    <location>
        <begin position="114"/>
        <end position="190"/>
    </location>
</feature>
<evidence type="ECO:0000313" key="3">
    <source>
        <dbReference type="Proteomes" id="UP000887565"/>
    </source>
</evidence>
<organism evidence="3 4">
    <name type="scientific">Romanomermis culicivorax</name>
    <name type="common">Nematode worm</name>
    <dbReference type="NCBI Taxonomy" id="13658"/>
    <lineage>
        <taxon>Eukaryota</taxon>
        <taxon>Metazoa</taxon>
        <taxon>Ecdysozoa</taxon>
        <taxon>Nematoda</taxon>
        <taxon>Enoplea</taxon>
        <taxon>Dorylaimia</taxon>
        <taxon>Mermithida</taxon>
        <taxon>Mermithoidea</taxon>
        <taxon>Mermithidae</taxon>
        <taxon>Romanomermis</taxon>
    </lineage>
</organism>
<dbReference type="SUPFAM" id="SSF50494">
    <property type="entry name" value="Trypsin-like serine proteases"/>
    <property type="match status" value="1"/>
</dbReference>
<dbReference type="InterPro" id="IPR043504">
    <property type="entry name" value="Peptidase_S1_PA_chymotrypsin"/>
</dbReference>
<evidence type="ECO:0000259" key="2">
    <source>
        <dbReference type="Pfam" id="PF00089"/>
    </source>
</evidence>
<keyword evidence="3" id="KW-1185">Reference proteome</keyword>
<dbReference type="Pfam" id="PF00089">
    <property type="entry name" value="Trypsin"/>
    <property type="match status" value="1"/>
</dbReference>
<sequence length="281" mass="31796">MTKPYLRTLFVVILFNVQSILSRSTERWDEGDKLGLEKLSNTHWVVKLKLVAPNHVSRCRGILVETPKTKELGLSDTILMPPGCFGLDYVNEGPYYVANPDKYAMAFVESDSNGYETGLTDVINVRRILIHPKFGYSHNGYELAVVRLATPVKGPDNLKPAVLSRFTLTEVAECSLTGSTREFNFSIHSDEMILADTDRDEYNRFLTYSNVSLPEVEVTDENSVLVARIPSLSPNKLFFTDDCAPLLCWKDGRQLVQGLFQRKESESFFSARYVYSNVRTS</sequence>
<dbReference type="WBParaSite" id="nRc.2.0.1.t34823-RA">
    <property type="protein sequence ID" value="nRc.2.0.1.t34823-RA"/>
    <property type="gene ID" value="nRc.2.0.1.g34823"/>
</dbReference>
<dbReference type="Gene3D" id="2.40.10.10">
    <property type="entry name" value="Trypsin-like serine proteases"/>
    <property type="match status" value="1"/>
</dbReference>
<dbReference type="GO" id="GO:0004252">
    <property type="term" value="F:serine-type endopeptidase activity"/>
    <property type="evidence" value="ECO:0007669"/>
    <property type="project" value="InterPro"/>
</dbReference>
<feature type="signal peptide" evidence="1">
    <location>
        <begin position="1"/>
        <end position="22"/>
    </location>
</feature>
<dbReference type="GO" id="GO:0006508">
    <property type="term" value="P:proteolysis"/>
    <property type="evidence" value="ECO:0007669"/>
    <property type="project" value="InterPro"/>
</dbReference>
<dbReference type="InterPro" id="IPR001254">
    <property type="entry name" value="Trypsin_dom"/>
</dbReference>
<keyword evidence="1" id="KW-0732">Signal</keyword>